<dbReference type="Pfam" id="PF12796">
    <property type="entry name" value="Ank_2"/>
    <property type="match status" value="3"/>
</dbReference>
<organism evidence="1">
    <name type="scientific">Pithovirus LCDPAC01</name>
    <dbReference type="NCBI Taxonomy" id="2506600"/>
    <lineage>
        <taxon>Viruses</taxon>
        <taxon>Pithoviruses</taxon>
    </lineage>
</organism>
<dbReference type="EMBL" id="MK500278">
    <property type="protein sequence ID" value="QBK84521.1"/>
    <property type="molecule type" value="Genomic_DNA"/>
</dbReference>
<dbReference type="SMART" id="SM00248">
    <property type="entry name" value="ANK"/>
    <property type="match status" value="6"/>
</dbReference>
<name>A0A481YQ19_9VIRU</name>
<proteinExistence type="predicted"/>
<sequence length="413" mass="47126">MDKKLKEDINLESLEVNVPKDLVGVIGKFLIIKDGIVFDPFKKATARNLEMAARYGVLSEVKRLILNEKVNPSPKVMWFAVFEGHYEVVNFLLSIKAPIKKTSGRSPEETVYGVELQFVPNGTVEVAAHMGYLEIIKLFVRYNIPIDKRVILTAAKKGHLDMVSFFLNKGFRMRKDELLTAAVIGKIDVVKFLLERKYELNAEIMDQAAAHGTQKMVRFLLSVNAPVDETTIETAAEWGSLETVKILLDNNIPVNHLAVDSAVKKRRLDMIKLLLERKAPVHEETLFFTFREERFEELELLLDYNVSGSDSIKLELAIRNNQVLEIKKLLNERVKIRDNALMEAVWNYDAKIIKLLLDHNAPIIHDVLHDAIVSGQLKIVKLLIDKGYPIHDDDIVLSKEHPEIENFLKSSRK</sequence>
<accession>A0A481YQ19</accession>
<dbReference type="SUPFAM" id="SSF48403">
    <property type="entry name" value="Ankyrin repeat"/>
    <property type="match status" value="1"/>
</dbReference>
<dbReference type="InterPro" id="IPR052050">
    <property type="entry name" value="SecEffector_AnkRepeat"/>
</dbReference>
<dbReference type="InterPro" id="IPR002110">
    <property type="entry name" value="Ankyrin_rpt"/>
</dbReference>
<dbReference type="Gene3D" id="1.25.40.20">
    <property type="entry name" value="Ankyrin repeat-containing domain"/>
    <property type="match status" value="2"/>
</dbReference>
<reference evidence="1" key="1">
    <citation type="journal article" date="2019" name="MBio">
        <title>Virus Genomes from Deep Sea Sediments Expand the Ocean Megavirome and Support Independent Origins of Viral Gigantism.</title>
        <authorList>
            <person name="Backstrom D."/>
            <person name="Yutin N."/>
            <person name="Jorgensen S.L."/>
            <person name="Dharamshi J."/>
            <person name="Homa F."/>
            <person name="Zaremba-Niedwiedzka K."/>
            <person name="Spang A."/>
            <person name="Wolf Y.I."/>
            <person name="Koonin E.V."/>
            <person name="Ettema T.J."/>
        </authorList>
    </citation>
    <scope>NUCLEOTIDE SEQUENCE</scope>
</reference>
<protein>
    <submittedName>
        <fullName evidence="1">Ankyrin repeat protein</fullName>
    </submittedName>
</protein>
<dbReference type="PANTHER" id="PTHR46586">
    <property type="entry name" value="ANKYRIN REPEAT-CONTAINING PROTEIN"/>
    <property type="match status" value="1"/>
</dbReference>
<gene>
    <name evidence="1" type="ORF">LCDPAC01_00020</name>
</gene>
<dbReference type="InterPro" id="IPR036770">
    <property type="entry name" value="Ankyrin_rpt-contain_sf"/>
</dbReference>
<dbReference type="PANTHER" id="PTHR46586:SF3">
    <property type="entry name" value="ANKYRIN REPEAT-CONTAINING PROTEIN"/>
    <property type="match status" value="1"/>
</dbReference>
<evidence type="ECO:0000313" key="1">
    <source>
        <dbReference type="EMBL" id="QBK84521.1"/>
    </source>
</evidence>